<name>A0A5N6KHJ3_MONLA</name>
<comment type="caution">
    <text evidence="1">The sequence shown here is derived from an EMBL/GenBank/DDBJ whole genome shotgun (WGS) entry which is preliminary data.</text>
</comment>
<evidence type="ECO:0008006" key="3">
    <source>
        <dbReference type="Google" id="ProtNLM"/>
    </source>
</evidence>
<evidence type="ECO:0000313" key="1">
    <source>
        <dbReference type="EMBL" id="KAB8303128.1"/>
    </source>
</evidence>
<accession>A0A5N6KHJ3</accession>
<protein>
    <recommendedName>
        <fullName evidence="3">C2H2-type domain-containing protein</fullName>
    </recommendedName>
</protein>
<keyword evidence="2" id="KW-1185">Reference proteome</keyword>
<gene>
    <name evidence="1" type="ORF">EYC80_004579</name>
</gene>
<dbReference type="Proteomes" id="UP000326757">
    <property type="component" value="Unassembled WGS sequence"/>
</dbReference>
<organism evidence="1 2">
    <name type="scientific">Monilinia laxa</name>
    <name type="common">Brown rot fungus</name>
    <name type="synonym">Sclerotinia laxa</name>
    <dbReference type="NCBI Taxonomy" id="61186"/>
    <lineage>
        <taxon>Eukaryota</taxon>
        <taxon>Fungi</taxon>
        <taxon>Dikarya</taxon>
        <taxon>Ascomycota</taxon>
        <taxon>Pezizomycotina</taxon>
        <taxon>Leotiomycetes</taxon>
        <taxon>Helotiales</taxon>
        <taxon>Sclerotiniaceae</taxon>
        <taxon>Monilinia</taxon>
    </lineage>
</organism>
<evidence type="ECO:0000313" key="2">
    <source>
        <dbReference type="Proteomes" id="UP000326757"/>
    </source>
</evidence>
<dbReference type="AlphaFoldDB" id="A0A5N6KHJ3"/>
<proteinExistence type="predicted"/>
<sequence>MFHHIVTQHSFQKCWGKSLSEKYHPRKDKLRDHLKRYHSLSERSTRWEAWYQDLPEKKACGCGFCGDCFLTWDARLDHIAEHYEKQGLDVSHWSLTNVIKGLLKQSIEWDMETAWKNLVGNNDRFYTWLDDDAAILQRKLEYREGTPQYLADEAKRLAKKPPHNVLPITGSCLSLMQ</sequence>
<dbReference type="OrthoDB" id="10056939at2759"/>
<dbReference type="EMBL" id="VIGI01000002">
    <property type="protein sequence ID" value="KAB8303128.1"/>
    <property type="molecule type" value="Genomic_DNA"/>
</dbReference>
<reference evidence="1 2" key="1">
    <citation type="submission" date="2019-06" db="EMBL/GenBank/DDBJ databases">
        <title>Genome Sequence of the Brown Rot Fungal Pathogen Monilinia laxa.</title>
        <authorList>
            <person name="De Miccolis Angelini R.M."/>
            <person name="Landi L."/>
            <person name="Abate D."/>
            <person name="Pollastro S."/>
            <person name="Romanazzi G."/>
            <person name="Faretra F."/>
        </authorList>
    </citation>
    <scope>NUCLEOTIDE SEQUENCE [LARGE SCALE GENOMIC DNA]</scope>
    <source>
        <strain evidence="1 2">Mlax316</strain>
    </source>
</reference>